<sequence>MGLQERSVSESSDDIDIRPLELGDLKRRLEDSPHENSLTDILKNGSGNRYFSSVMGIKRKKGTSLNTKSELVKTAWKNAVRKARSLGDPWEKFHLDEHRTERAKRHRFHALKNCWVVDEVVIKMEKEPFNNGAMRECFRMKKLSNFAKRDDWSRAHNYVAKRYMSEDVPGKTYFEDVRLQVDIFQMAVLEMIERPGNPLYHVEHFIEGKYVKYNSNSGFVRSEALRMTPQAFSHFTFERSGHELIVVDIQGVGDLYTDPQIHTCSGSDYGDGNLGTRGMALFFHSHICNSICKSLGLTQFDLAPSEVEACRKISSAQKLCKTIVRGTEEHVILPTAVEKENIQECIRLRSISSGYLSAEEKGLIDSIVGSSGESMDSVDSFDDLNPQVVVSENEDSGVDSSRRQRFVQRLRQDSVNDFGESTETIESNLKTFDEMIKRKARPSHVYGEVEHQLMLNSLSKENPQEEAEAEAEAQVEQSILGKVHLDLANYHELNRFVEENESYDREAAMFHLKIAAKCGNLDSILAMAHIHLGMPHDILPDIELPEDKRDYATGFQFLLLAANSSDRGAVIKIANAYDSGIGLPPQMSVNWVEAIKYYERAVEMNSVTDDGNDCSGTMDDPIYQLVARQAHLYWKGGNGLEKDANKAGY</sequence>
<dbReference type="PROSITE" id="PS51158">
    <property type="entry name" value="ALPHA_KINASE"/>
    <property type="match status" value="1"/>
</dbReference>
<dbReference type="Pfam" id="PF02816">
    <property type="entry name" value="Alpha_kinase"/>
    <property type="match status" value="1"/>
</dbReference>
<dbReference type="InterPro" id="IPR011990">
    <property type="entry name" value="TPR-like_helical_dom_sf"/>
</dbReference>
<dbReference type="PANTHER" id="PTHR45992">
    <property type="entry name" value="EUKARYOTIC ELONGATION FACTOR 2 KINASE-RELATED"/>
    <property type="match status" value="1"/>
</dbReference>
<dbReference type="GO" id="GO:1903013">
    <property type="term" value="P:response to differentiation-inducing factor 1"/>
    <property type="evidence" value="ECO:0007669"/>
    <property type="project" value="TreeGrafter"/>
</dbReference>
<dbReference type="GO" id="GO:0003746">
    <property type="term" value="F:translation elongation factor activity"/>
    <property type="evidence" value="ECO:0007669"/>
    <property type="project" value="UniProtKB-KW"/>
</dbReference>
<dbReference type="CDD" id="cd16967">
    <property type="entry name" value="Alpha_kinase_eEF2K"/>
    <property type="match status" value="1"/>
</dbReference>
<dbReference type="Gene3D" id="3.30.200.20">
    <property type="entry name" value="Phosphorylase Kinase, domain 1"/>
    <property type="match status" value="2"/>
</dbReference>
<dbReference type="GO" id="GO:0031037">
    <property type="term" value="P:myosin II filament disassembly"/>
    <property type="evidence" value="ECO:0007669"/>
    <property type="project" value="TreeGrafter"/>
</dbReference>
<reference evidence="7 8" key="1">
    <citation type="journal article" date="2019" name="PLoS Biol.">
        <title>Sex chromosomes control vertical transmission of feminizing Wolbachia symbionts in an isopod.</title>
        <authorList>
            <person name="Becking T."/>
            <person name="Chebbi M.A."/>
            <person name="Giraud I."/>
            <person name="Moumen B."/>
            <person name="Laverre T."/>
            <person name="Caubet Y."/>
            <person name="Peccoud J."/>
            <person name="Gilbert C."/>
            <person name="Cordaux R."/>
        </authorList>
    </citation>
    <scope>NUCLEOTIDE SEQUENCE [LARGE SCALE GENOMIC DNA]</scope>
    <source>
        <strain evidence="7">ANa2</strain>
        <tissue evidence="7">Whole body excluding digestive tract and cuticle</tissue>
    </source>
</reference>
<evidence type="ECO:0000313" key="7">
    <source>
        <dbReference type="EMBL" id="KAB7504206.1"/>
    </source>
</evidence>
<dbReference type="SMART" id="SM00811">
    <property type="entry name" value="Alpha_kinase"/>
    <property type="match status" value="1"/>
</dbReference>
<keyword evidence="3" id="KW-0547">Nucleotide-binding</keyword>
<organism evidence="7 8">
    <name type="scientific">Armadillidium nasatum</name>
    <dbReference type="NCBI Taxonomy" id="96803"/>
    <lineage>
        <taxon>Eukaryota</taxon>
        <taxon>Metazoa</taxon>
        <taxon>Ecdysozoa</taxon>
        <taxon>Arthropoda</taxon>
        <taxon>Crustacea</taxon>
        <taxon>Multicrustacea</taxon>
        <taxon>Malacostraca</taxon>
        <taxon>Eumalacostraca</taxon>
        <taxon>Peracarida</taxon>
        <taxon>Isopoda</taxon>
        <taxon>Oniscidea</taxon>
        <taxon>Crinocheta</taxon>
        <taxon>Armadillidiidae</taxon>
        <taxon>Armadillidium</taxon>
    </lineage>
</organism>
<evidence type="ECO:0000259" key="6">
    <source>
        <dbReference type="PROSITE" id="PS51158"/>
    </source>
</evidence>
<keyword evidence="7" id="KW-0251">Elongation factor</keyword>
<dbReference type="GO" id="GO:0004686">
    <property type="term" value="F:elongation factor-2 kinase activity"/>
    <property type="evidence" value="ECO:0007669"/>
    <property type="project" value="InterPro"/>
</dbReference>
<dbReference type="AlphaFoldDB" id="A0A5N5TC41"/>
<evidence type="ECO:0000256" key="5">
    <source>
        <dbReference type="ARBA" id="ARBA00022840"/>
    </source>
</evidence>
<evidence type="ECO:0000256" key="4">
    <source>
        <dbReference type="ARBA" id="ARBA00022777"/>
    </source>
</evidence>
<keyword evidence="7" id="KW-0648">Protein biosynthesis</keyword>
<evidence type="ECO:0000256" key="1">
    <source>
        <dbReference type="ARBA" id="ARBA00022527"/>
    </source>
</evidence>
<dbReference type="FunFam" id="3.20.200.10:FF:000002">
    <property type="entry name" value="Eukaryotic elongation factor 2 kinase"/>
    <property type="match status" value="1"/>
</dbReference>
<feature type="domain" description="Alpha-type protein kinase" evidence="6">
    <location>
        <begin position="107"/>
        <end position="300"/>
    </location>
</feature>
<proteinExistence type="predicted"/>
<evidence type="ECO:0000313" key="8">
    <source>
        <dbReference type="Proteomes" id="UP000326759"/>
    </source>
</evidence>
<dbReference type="EMBL" id="SEYY01003590">
    <property type="protein sequence ID" value="KAB7504206.1"/>
    <property type="molecule type" value="Genomic_DNA"/>
</dbReference>
<dbReference type="InterPro" id="IPR004166">
    <property type="entry name" value="a-kinase_dom"/>
</dbReference>
<accession>A0A5N5TC41</accession>
<keyword evidence="2" id="KW-0808">Transferase</keyword>
<dbReference type="Gene3D" id="1.25.40.10">
    <property type="entry name" value="Tetratricopeptide repeat domain"/>
    <property type="match status" value="1"/>
</dbReference>
<dbReference type="InterPro" id="IPR051852">
    <property type="entry name" value="Alpha-type_PK"/>
</dbReference>
<dbReference type="Gene3D" id="3.20.200.10">
    <property type="entry name" value="MHCK/EF2 kinase"/>
    <property type="match status" value="1"/>
</dbReference>
<protein>
    <submittedName>
        <fullName evidence="7">Eukaryotic elongation factor 2 kinase</fullName>
    </submittedName>
</protein>
<name>A0A5N5TC41_9CRUS</name>
<dbReference type="Proteomes" id="UP000326759">
    <property type="component" value="Unassembled WGS sequence"/>
</dbReference>
<evidence type="ECO:0000256" key="3">
    <source>
        <dbReference type="ARBA" id="ARBA00022741"/>
    </source>
</evidence>
<keyword evidence="1" id="KW-0723">Serine/threonine-protein kinase</keyword>
<dbReference type="GO" id="GO:0005524">
    <property type="term" value="F:ATP binding"/>
    <property type="evidence" value="ECO:0007669"/>
    <property type="project" value="UniProtKB-KW"/>
</dbReference>
<dbReference type="OrthoDB" id="301415at2759"/>
<gene>
    <name evidence="7" type="primary">EEF2K</name>
    <name evidence="7" type="ORF">Anas_01541</name>
</gene>
<evidence type="ECO:0000256" key="2">
    <source>
        <dbReference type="ARBA" id="ARBA00022679"/>
    </source>
</evidence>
<dbReference type="SUPFAM" id="SSF56112">
    <property type="entry name" value="Protein kinase-like (PK-like)"/>
    <property type="match status" value="1"/>
</dbReference>
<keyword evidence="5" id="KW-0067">ATP-binding</keyword>
<dbReference type="SUPFAM" id="SSF81901">
    <property type="entry name" value="HCP-like"/>
    <property type="match status" value="1"/>
</dbReference>
<dbReference type="InterPro" id="IPR011009">
    <property type="entry name" value="Kinase-like_dom_sf"/>
</dbReference>
<dbReference type="InterPro" id="IPR047588">
    <property type="entry name" value="eEF2K_a_kinase_dom"/>
</dbReference>
<keyword evidence="4 7" id="KW-0418">Kinase</keyword>
<keyword evidence="8" id="KW-1185">Reference proteome</keyword>
<dbReference type="PANTHER" id="PTHR45992:SF2">
    <property type="entry name" value="EUKARYOTIC ELONGATION FACTOR 2 KINASE"/>
    <property type="match status" value="1"/>
</dbReference>
<comment type="caution">
    <text evidence="7">The sequence shown here is derived from an EMBL/GenBank/DDBJ whole genome shotgun (WGS) entry which is preliminary data.</text>
</comment>